<sequence length="47" mass="5715">MDSYRYNICWTSYSCNIYSENIIVCFNIFLCHSPFLPYITYSIPRFD</sequence>
<organism evidence="1">
    <name type="scientific">Anguilla anguilla</name>
    <name type="common">European freshwater eel</name>
    <name type="synonym">Muraena anguilla</name>
    <dbReference type="NCBI Taxonomy" id="7936"/>
    <lineage>
        <taxon>Eukaryota</taxon>
        <taxon>Metazoa</taxon>
        <taxon>Chordata</taxon>
        <taxon>Craniata</taxon>
        <taxon>Vertebrata</taxon>
        <taxon>Euteleostomi</taxon>
        <taxon>Actinopterygii</taxon>
        <taxon>Neopterygii</taxon>
        <taxon>Teleostei</taxon>
        <taxon>Anguilliformes</taxon>
        <taxon>Anguillidae</taxon>
        <taxon>Anguilla</taxon>
    </lineage>
</organism>
<evidence type="ECO:0000313" key="1">
    <source>
        <dbReference type="EMBL" id="JAH91576.1"/>
    </source>
</evidence>
<reference evidence="1" key="2">
    <citation type="journal article" date="2015" name="Fish Shellfish Immunol.">
        <title>Early steps in the European eel (Anguilla anguilla)-Vibrio vulnificus interaction in the gills: Role of the RtxA13 toxin.</title>
        <authorList>
            <person name="Callol A."/>
            <person name="Pajuelo D."/>
            <person name="Ebbesson L."/>
            <person name="Teles M."/>
            <person name="MacKenzie S."/>
            <person name="Amaro C."/>
        </authorList>
    </citation>
    <scope>NUCLEOTIDE SEQUENCE</scope>
</reference>
<reference evidence="1" key="1">
    <citation type="submission" date="2014-11" db="EMBL/GenBank/DDBJ databases">
        <authorList>
            <person name="Amaro Gonzalez C."/>
        </authorList>
    </citation>
    <scope>NUCLEOTIDE SEQUENCE</scope>
</reference>
<name>A0A0E9WMP0_ANGAN</name>
<accession>A0A0E9WMP0</accession>
<dbReference type="EMBL" id="GBXM01017001">
    <property type="protein sequence ID" value="JAH91576.1"/>
    <property type="molecule type" value="Transcribed_RNA"/>
</dbReference>
<proteinExistence type="predicted"/>
<dbReference type="AlphaFoldDB" id="A0A0E9WMP0"/>
<protein>
    <submittedName>
        <fullName evidence="1">Uncharacterized protein</fullName>
    </submittedName>
</protein>